<feature type="domain" description="Exonuclease VII large subunit C-terminal" evidence="2">
    <location>
        <begin position="139"/>
        <end position="397"/>
    </location>
</feature>
<sequence length="443" mass="50387">MNASPATTFSLDQLYEKVTTVISDKLSLFQGLTLSNISIDKNLKPHDKWQYSFYIGTSKSSSKNYTVQLKISNTIINKHRSQNGEEQNNAKYDIEIDTLSVSTFGAITVTVKSIKETGVSERELLRRRLEKFTKEQGYDKRTKKALPRLVTSILALTSKFSEIHDDLHSNLNLSGSQVRVVNCTNSKEISQHIQSDDTTRYDIVVLYRGGREDEAMNMFSSEEIIEAIAKSDIPVCAALGHDMDTPFIYAIADQTYSTPSAFGKAITAHNHTAIEEHQTLLSSIGNALHTIKENMEHRYTKVFDHIEATSKRLYEKVNAKIDRLLKESENNVMRISDKAYNRIASSSQKIEDMVHRIYKSKIEQMSTIETAIGYYMQDVYRNKVNHINLLADSVEQYGQRIEANIHDKQALAKERKSKQKTFWLFATIIAILIAIIAWLVVSK</sequence>
<dbReference type="InterPro" id="IPR020579">
    <property type="entry name" value="Exonuc_VII_lsu_C"/>
</dbReference>
<dbReference type="PANTHER" id="PTHR30008">
    <property type="entry name" value="EXODEOXYRIBONUCLEASE 7 LARGE SUBUNIT"/>
    <property type="match status" value="1"/>
</dbReference>
<keyword evidence="3" id="KW-0378">Hydrolase</keyword>
<dbReference type="GO" id="GO:0009318">
    <property type="term" value="C:exodeoxyribonuclease VII complex"/>
    <property type="evidence" value="ECO:0007669"/>
    <property type="project" value="InterPro"/>
</dbReference>
<feature type="transmembrane region" description="Helical" evidence="1">
    <location>
        <begin position="422"/>
        <end position="441"/>
    </location>
</feature>
<name>A0A1W1BQX8_9ZZZZ</name>
<keyword evidence="1" id="KW-0812">Transmembrane</keyword>
<dbReference type="Pfam" id="PF02601">
    <property type="entry name" value="Exonuc_VII_L"/>
    <property type="match status" value="1"/>
</dbReference>
<evidence type="ECO:0000259" key="2">
    <source>
        <dbReference type="Pfam" id="PF02601"/>
    </source>
</evidence>
<dbReference type="AlphaFoldDB" id="A0A1W1BQX8"/>
<dbReference type="EC" id="3.1.11.6" evidence="3"/>
<gene>
    <name evidence="3" type="ORF">MNB_SV-3-153</name>
</gene>
<accession>A0A1W1BQX8</accession>
<evidence type="ECO:0000313" key="3">
    <source>
        <dbReference type="EMBL" id="SFV55949.1"/>
    </source>
</evidence>
<dbReference type="InterPro" id="IPR003753">
    <property type="entry name" value="Exonuc_VII_L"/>
</dbReference>
<dbReference type="PANTHER" id="PTHR30008:SF0">
    <property type="entry name" value="EXODEOXYRIBONUCLEASE 7 LARGE SUBUNIT"/>
    <property type="match status" value="1"/>
</dbReference>
<keyword evidence="1" id="KW-1133">Transmembrane helix</keyword>
<dbReference type="GO" id="GO:0006308">
    <property type="term" value="P:DNA catabolic process"/>
    <property type="evidence" value="ECO:0007669"/>
    <property type="project" value="InterPro"/>
</dbReference>
<dbReference type="GO" id="GO:0008855">
    <property type="term" value="F:exodeoxyribonuclease VII activity"/>
    <property type="evidence" value="ECO:0007669"/>
    <property type="project" value="UniProtKB-EC"/>
</dbReference>
<protein>
    <submittedName>
        <fullName evidence="3">Exodeoxyribonuclease VII large subunit</fullName>
        <ecNumber evidence="3">3.1.11.6</ecNumber>
    </submittedName>
</protein>
<keyword evidence="1" id="KW-0472">Membrane</keyword>
<reference evidence="3" key="1">
    <citation type="submission" date="2016-10" db="EMBL/GenBank/DDBJ databases">
        <authorList>
            <person name="de Groot N.N."/>
        </authorList>
    </citation>
    <scope>NUCLEOTIDE SEQUENCE</scope>
</reference>
<evidence type="ECO:0000256" key="1">
    <source>
        <dbReference type="SAM" id="Phobius"/>
    </source>
</evidence>
<organism evidence="3">
    <name type="scientific">hydrothermal vent metagenome</name>
    <dbReference type="NCBI Taxonomy" id="652676"/>
    <lineage>
        <taxon>unclassified sequences</taxon>
        <taxon>metagenomes</taxon>
        <taxon>ecological metagenomes</taxon>
    </lineage>
</organism>
<proteinExistence type="predicted"/>
<dbReference type="EMBL" id="FPHI01000012">
    <property type="protein sequence ID" value="SFV55949.1"/>
    <property type="molecule type" value="Genomic_DNA"/>
</dbReference>